<dbReference type="InterPro" id="IPR057601">
    <property type="entry name" value="Oar-like_b-barrel"/>
</dbReference>
<accession>A0A9D2KE99</accession>
<dbReference type="Gene3D" id="2.40.170.20">
    <property type="entry name" value="TonB-dependent receptor, beta-barrel domain"/>
    <property type="match status" value="1"/>
</dbReference>
<dbReference type="PANTHER" id="PTHR30069:SF46">
    <property type="entry name" value="OAR PROTEIN"/>
    <property type="match status" value="1"/>
</dbReference>
<keyword evidence="5" id="KW-0472">Membrane</keyword>
<dbReference type="SUPFAM" id="SSF56935">
    <property type="entry name" value="Porins"/>
    <property type="match status" value="1"/>
</dbReference>
<evidence type="ECO:0000313" key="9">
    <source>
        <dbReference type="EMBL" id="HIZ92795.1"/>
    </source>
</evidence>
<evidence type="ECO:0000313" key="10">
    <source>
        <dbReference type="Proteomes" id="UP000824108"/>
    </source>
</evidence>
<proteinExistence type="predicted"/>
<dbReference type="Pfam" id="PF25183">
    <property type="entry name" value="OMP_b-brl_4"/>
    <property type="match status" value="2"/>
</dbReference>
<dbReference type="PANTHER" id="PTHR30069">
    <property type="entry name" value="TONB-DEPENDENT OUTER MEMBRANE RECEPTOR"/>
    <property type="match status" value="1"/>
</dbReference>
<dbReference type="AlphaFoldDB" id="A0A9D2KE99"/>
<dbReference type="InterPro" id="IPR036942">
    <property type="entry name" value="Beta-barrel_TonB_sf"/>
</dbReference>
<dbReference type="Gene3D" id="2.60.40.1120">
    <property type="entry name" value="Carboxypeptidase-like, regulatory domain"/>
    <property type="match status" value="1"/>
</dbReference>
<dbReference type="GO" id="GO:0015344">
    <property type="term" value="F:siderophore uptake transmembrane transporter activity"/>
    <property type="evidence" value="ECO:0007669"/>
    <property type="project" value="TreeGrafter"/>
</dbReference>
<evidence type="ECO:0000256" key="2">
    <source>
        <dbReference type="ARBA" id="ARBA00022448"/>
    </source>
</evidence>
<protein>
    <submittedName>
        <fullName evidence="9">TonB-dependent receptor</fullName>
    </submittedName>
</protein>
<dbReference type="Pfam" id="PF13620">
    <property type="entry name" value="CarboxypepD_reg"/>
    <property type="match status" value="1"/>
</dbReference>
<sequence>MVKQMRLLFFAALLLVVAATVNAQVTTSAMAGHVADKQGEDIISALVRVVHKPSGTTYNAVTNMDGRWAIQGMRVGGPYEVKITYVGFADSVIEDITLQLGETYNLNVAMAEDITELGEVVVTGTRSKFAAEKTGATTNISNTQLSALPTVSRSISDIVRLSPYANGMGFAGGDGRSTNFTLDGANLNNNFGLSSSLPGGGTPISMDAIDEVQVVVTPFDVRQTNFIGGGINAVTKSGTNTFKGTAYVYHNNENMHGNRVDNADLGERGTNRNTTYGFTLGGPIVKNKLFFFANAEYVKIPSVINRWRASEDGVADPDNYISRTTVADMQRVRDFMMERYGYDTGSFTDFPADESNLKLLGRIDWNINDDHRLAVRYNYTKNTAWNPVNGNSSDTGYRLRGMDRLSQYSMAFANSMYSIDNKVSTVSADLNSRFGDKISNQLLFTYTNIDDTRGSNSSPFPFIDIMGGYETAADGTVTQSLTPYMSLGYELFSHNNRVQNKVFTVTDNFTYYAGEHKITAGFSYEHQLANNAYMRGGTGYYRYRSLDDFLNGAAPETVGLAYGYGGETNPNAEVVFNQYGLYAQDEWNILENLKLTGGIRFDMISFNSDDLMRNNAIYDLDFGGRHIDTGAWPDGNVQISPRIGFTWDVFGDKRLKVRGGTGLFAGRLPLVFFTNMPTNSGMVQNLVHADTNYENGVVTASDSRLQNFAGGLVTDVNKIRELLGAPENITPDQGTVPTEVAGVDKDFKMPQVWKSSLAVDYQLPVSFPLTLTGEFTYTKNVNAVILDNYNIKPIDETWERLQGADNRYLYPSDYRYYTKVGDNNFTNACVLTNTHKGYGWTFNLTATAEPVKNLYLMAAYTHTVMKERSGMPGSNATSAWSGLYTVNGPNNVELQNSRYVIPDRVIASISYKYHKDHFSLFYTGYRGGGYSFVYSNDINRDGNATDLMYIPKDDSEIHFTDESDRQLFWDFVNQDSYLKNHKGEYAEAYSAFAPWVHRFDFRWAHDFDLKLGKTTNKLQLSVDIMNVGNLFNSKWGVEKNMSNCNGGAILKVDKVENGTPYFSMFKNSDGTPLTSWTFNRNYDQCWKMQIGVKYYFN</sequence>
<dbReference type="InterPro" id="IPR039426">
    <property type="entry name" value="TonB-dep_rcpt-like"/>
</dbReference>
<keyword evidence="3" id="KW-1134">Transmembrane beta strand</keyword>
<dbReference type="GO" id="GO:0009279">
    <property type="term" value="C:cell outer membrane"/>
    <property type="evidence" value="ECO:0007669"/>
    <property type="project" value="UniProtKB-SubCell"/>
</dbReference>
<keyword evidence="4" id="KW-0812">Transmembrane</keyword>
<comment type="subcellular location">
    <subcellularLocation>
        <location evidence="1">Cell outer membrane</location>
        <topology evidence="1">Multi-pass membrane protein</topology>
    </subcellularLocation>
</comment>
<evidence type="ECO:0000256" key="6">
    <source>
        <dbReference type="ARBA" id="ARBA00023237"/>
    </source>
</evidence>
<keyword evidence="6" id="KW-0998">Cell outer membrane</keyword>
<gene>
    <name evidence="9" type="ORF">H9807_11885</name>
</gene>
<feature type="signal peptide" evidence="7">
    <location>
        <begin position="1"/>
        <end position="23"/>
    </location>
</feature>
<feature type="chain" id="PRO_5039050509" evidence="7">
    <location>
        <begin position="24"/>
        <end position="1097"/>
    </location>
</feature>
<evidence type="ECO:0000256" key="3">
    <source>
        <dbReference type="ARBA" id="ARBA00022452"/>
    </source>
</evidence>
<reference evidence="9" key="1">
    <citation type="journal article" date="2021" name="PeerJ">
        <title>Extensive microbial diversity within the chicken gut microbiome revealed by metagenomics and culture.</title>
        <authorList>
            <person name="Gilroy R."/>
            <person name="Ravi A."/>
            <person name="Getino M."/>
            <person name="Pursley I."/>
            <person name="Horton D.L."/>
            <person name="Alikhan N.F."/>
            <person name="Baker D."/>
            <person name="Gharbi K."/>
            <person name="Hall N."/>
            <person name="Watson M."/>
            <person name="Adriaenssens E.M."/>
            <person name="Foster-Nyarko E."/>
            <person name="Jarju S."/>
            <person name="Secka A."/>
            <person name="Antonio M."/>
            <person name="Oren A."/>
            <person name="Chaudhuri R.R."/>
            <person name="La Ragione R."/>
            <person name="Hildebrand F."/>
            <person name="Pallen M.J."/>
        </authorList>
    </citation>
    <scope>NUCLEOTIDE SEQUENCE</scope>
    <source>
        <strain evidence="9">CHK118-2852</strain>
    </source>
</reference>
<evidence type="ECO:0000259" key="8">
    <source>
        <dbReference type="Pfam" id="PF25183"/>
    </source>
</evidence>
<keyword evidence="9" id="KW-0675">Receptor</keyword>
<dbReference type="Proteomes" id="UP000824108">
    <property type="component" value="Unassembled WGS sequence"/>
</dbReference>
<dbReference type="GO" id="GO:0044718">
    <property type="term" value="P:siderophore transmembrane transport"/>
    <property type="evidence" value="ECO:0007669"/>
    <property type="project" value="TreeGrafter"/>
</dbReference>
<evidence type="ECO:0000256" key="1">
    <source>
        <dbReference type="ARBA" id="ARBA00004571"/>
    </source>
</evidence>
<dbReference type="EMBL" id="DXAV01000097">
    <property type="protein sequence ID" value="HIZ92795.1"/>
    <property type="molecule type" value="Genomic_DNA"/>
</dbReference>
<feature type="domain" description="TonB-dependent transporter Oar-like beta-barrel" evidence="8">
    <location>
        <begin position="354"/>
        <end position="1032"/>
    </location>
</feature>
<dbReference type="SUPFAM" id="SSF49464">
    <property type="entry name" value="Carboxypeptidase regulatory domain-like"/>
    <property type="match status" value="1"/>
</dbReference>
<dbReference type="InterPro" id="IPR008969">
    <property type="entry name" value="CarboxyPept-like_regulatory"/>
</dbReference>
<comment type="caution">
    <text evidence="9">The sequence shown here is derived from an EMBL/GenBank/DDBJ whole genome shotgun (WGS) entry which is preliminary data.</text>
</comment>
<evidence type="ECO:0000256" key="7">
    <source>
        <dbReference type="SAM" id="SignalP"/>
    </source>
</evidence>
<evidence type="ECO:0000256" key="5">
    <source>
        <dbReference type="ARBA" id="ARBA00023136"/>
    </source>
</evidence>
<reference evidence="9" key="2">
    <citation type="submission" date="2021-04" db="EMBL/GenBank/DDBJ databases">
        <authorList>
            <person name="Gilroy R."/>
        </authorList>
    </citation>
    <scope>NUCLEOTIDE SEQUENCE</scope>
    <source>
        <strain evidence="9">CHK118-2852</strain>
    </source>
</reference>
<evidence type="ECO:0000256" key="4">
    <source>
        <dbReference type="ARBA" id="ARBA00022692"/>
    </source>
</evidence>
<keyword evidence="2" id="KW-0813">Transport</keyword>
<feature type="domain" description="TonB-dependent transporter Oar-like beta-barrel" evidence="8">
    <location>
        <begin position="234"/>
        <end position="300"/>
    </location>
</feature>
<keyword evidence="7" id="KW-0732">Signal</keyword>
<organism evidence="9 10">
    <name type="scientific">Candidatus Bacteroides merdavium</name>
    <dbReference type="NCBI Taxonomy" id="2838472"/>
    <lineage>
        <taxon>Bacteria</taxon>
        <taxon>Pseudomonadati</taxon>
        <taxon>Bacteroidota</taxon>
        <taxon>Bacteroidia</taxon>
        <taxon>Bacteroidales</taxon>
        <taxon>Bacteroidaceae</taxon>
        <taxon>Bacteroides</taxon>
    </lineage>
</organism>
<name>A0A9D2KE99_9BACE</name>